<keyword evidence="8" id="KW-1185">Reference proteome</keyword>
<reference evidence="7 8" key="1">
    <citation type="submission" date="2019-11" db="EMBL/GenBank/DDBJ databases">
        <title>Draft genome of Amycolatopsis RM579.</title>
        <authorList>
            <person name="Duangmal K."/>
            <person name="Mingma R."/>
        </authorList>
    </citation>
    <scope>NUCLEOTIDE SEQUENCE [LARGE SCALE GENOMIC DNA]</scope>
    <source>
        <strain evidence="7 8">RM579</strain>
    </source>
</reference>
<evidence type="ECO:0000256" key="3">
    <source>
        <dbReference type="ARBA" id="ARBA00023125"/>
    </source>
</evidence>
<evidence type="ECO:0000313" key="8">
    <source>
        <dbReference type="Proteomes" id="UP000440096"/>
    </source>
</evidence>
<keyword evidence="3 5" id="KW-0238">DNA-binding</keyword>
<proteinExistence type="predicted"/>
<dbReference type="GO" id="GO:0003700">
    <property type="term" value="F:DNA-binding transcription factor activity"/>
    <property type="evidence" value="ECO:0007669"/>
    <property type="project" value="TreeGrafter"/>
</dbReference>
<keyword evidence="2" id="KW-0805">Transcription regulation</keyword>
<dbReference type="SUPFAM" id="SSF48498">
    <property type="entry name" value="Tetracyclin repressor-like, C-terminal domain"/>
    <property type="match status" value="1"/>
</dbReference>
<dbReference type="Pfam" id="PF13977">
    <property type="entry name" value="TetR_C_6"/>
    <property type="match status" value="1"/>
</dbReference>
<dbReference type="InterPro" id="IPR036271">
    <property type="entry name" value="Tet_transcr_reg_TetR-rel_C_sf"/>
</dbReference>
<dbReference type="Gene3D" id="1.10.357.10">
    <property type="entry name" value="Tetracycline Repressor, domain 2"/>
    <property type="match status" value="1"/>
</dbReference>
<dbReference type="InterPro" id="IPR009057">
    <property type="entry name" value="Homeodomain-like_sf"/>
</dbReference>
<keyword evidence="4" id="KW-0804">Transcription</keyword>
<keyword evidence="1" id="KW-0678">Repressor</keyword>
<dbReference type="SUPFAM" id="SSF46689">
    <property type="entry name" value="Homeodomain-like"/>
    <property type="match status" value="1"/>
</dbReference>
<dbReference type="InterPro" id="IPR050109">
    <property type="entry name" value="HTH-type_TetR-like_transc_reg"/>
</dbReference>
<sequence length="173" mass="19092">MGYERATFTEIAERAGYTRPAINHHFPDKASLYHASLESVRDTVINGGVEHAVAHETLPGRLSGFLEGAVQVDSQDRSFARFIAASVLDGFRHPQLQEHTRGQVDQVRTFVRQALGAAVDNGEVRADLDVPAVTEMLIAVMWGMGLYAGFMGTHEQLEKVVEQFSRLVAGILW</sequence>
<dbReference type="PANTHER" id="PTHR30055">
    <property type="entry name" value="HTH-TYPE TRANSCRIPTIONAL REGULATOR RUTR"/>
    <property type="match status" value="1"/>
</dbReference>
<comment type="caution">
    <text evidence="7">The sequence shown here is derived from an EMBL/GenBank/DDBJ whole genome shotgun (WGS) entry which is preliminary data.</text>
</comment>
<gene>
    <name evidence="7" type="ORF">GKO32_23670</name>
</gene>
<dbReference type="InterPro" id="IPR039538">
    <property type="entry name" value="BetI_C"/>
</dbReference>
<evidence type="ECO:0000256" key="5">
    <source>
        <dbReference type="PROSITE-ProRule" id="PRU00335"/>
    </source>
</evidence>
<organism evidence="7 8">
    <name type="scientific">Amycolatopsis pithecellobii</name>
    <dbReference type="NCBI Taxonomy" id="664692"/>
    <lineage>
        <taxon>Bacteria</taxon>
        <taxon>Bacillati</taxon>
        <taxon>Actinomycetota</taxon>
        <taxon>Actinomycetes</taxon>
        <taxon>Pseudonocardiales</taxon>
        <taxon>Pseudonocardiaceae</taxon>
        <taxon>Amycolatopsis</taxon>
    </lineage>
</organism>
<dbReference type="Pfam" id="PF00440">
    <property type="entry name" value="TetR_N"/>
    <property type="match status" value="1"/>
</dbReference>
<name>A0A6N7YV43_9PSEU</name>
<dbReference type="PROSITE" id="PS50977">
    <property type="entry name" value="HTH_TETR_2"/>
    <property type="match status" value="1"/>
</dbReference>
<dbReference type="Proteomes" id="UP000440096">
    <property type="component" value="Unassembled WGS sequence"/>
</dbReference>
<protein>
    <submittedName>
        <fullName evidence="7">TetR family transcriptional regulator</fullName>
    </submittedName>
</protein>
<evidence type="ECO:0000256" key="4">
    <source>
        <dbReference type="ARBA" id="ARBA00023163"/>
    </source>
</evidence>
<dbReference type="InterPro" id="IPR001647">
    <property type="entry name" value="HTH_TetR"/>
</dbReference>
<evidence type="ECO:0000256" key="2">
    <source>
        <dbReference type="ARBA" id="ARBA00023015"/>
    </source>
</evidence>
<dbReference type="AlphaFoldDB" id="A0A6N7YV43"/>
<dbReference type="EMBL" id="WMBA01000041">
    <property type="protein sequence ID" value="MTD56947.1"/>
    <property type="molecule type" value="Genomic_DNA"/>
</dbReference>
<feature type="DNA-binding region" description="H-T-H motif" evidence="5">
    <location>
        <begin position="7"/>
        <end position="26"/>
    </location>
</feature>
<evidence type="ECO:0000259" key="6">
    <source>
        <dbReference type="PROSITE" id="PS50977"/>
    </source>
</evidence>
<accession>A0A6N7YV43</accession>
<dbReference type="GO" id="GO:0000976">
    <property type="term" value="F:transcription cis-regulatory region binding"/>
    <property type="evidence" value="ECO:0007669"/>
    <property type="project" value="TreeGrafter"/>
</dbReference>
<feature type="domain" description="HTH tetR-type" evidence="6">
    <location>
        <begin position="1"/>
        <end position="44"/>
    </location>
</feature>
<dbReference type="OrthoDB" id="5179150at2"/>
<evidence type="ECO:0000256" key="1">
    <source>
        <dbReference type="ARBA" id="ARBA00022491"/>
    </source>
</evidence>
<dbReference type="PANTHER" id="PTHR30055:SF226">
    <property type="entry name" value="HTH-TYPE TRANSCRIPTIONAL REGULATOR PKSA"/>
    <property type="match status" value="1"/>
</dbReference>
<evidence type="ECO:0000313" key="7">
    <source>
        <dbReference type="EMBL" id="MTD56947.1"/>
    </source>
</evidence>